<evidence type="ECO:0000313" key="6">
    <source>
        <dbReference type="Proteomes" id="UP000242146"/>
    </source>
</evidence>
<evidence type="ECO:0000259" key="4">
    <source>
        <dbReference type="PROSITE" id="PS50127"/>
    </source>
</evidence>
<dbReference type="Pfam" id="PF00179">
    <property type="entry name" value="UQ_con"/>
    <property type="match status" value="1"/>
</dbReference>
<feature type="compositionally biased region" description="Low complexity" evidence="2">
    <location>
        <begin position="185"/>
        <end position="194"/>
    </location>
</feature>
<dbReference type="FunFam" id="3.10.110.10:FF:000086">
    <property type="entry name" value="Ubiquitin-conjugating enzyme E2 J1"/>
    <property type="match status" value="1"/>
</dbReference>
<keyword evidence="1" id="KW-0833">Ubl conjugation pathway</keyword>
<proteinExistence type="predicted"/>
<accession>A0A1X2G4D5</accession>
<protein>
    <submittedName>
        <fullName evidence="5">UBC-like protein</fullName>
    </submittedName>
</protein>
<feature type="domain" description="UBC core" evidence="4">
    <location>
        <begin position="10"/>
        <end position="159"/>
    </location>
</feature>
<dbReference type="PANTHER" id="PTHR24067">
    <property type="entry name" value="UBIQUITIN-CONJUGATING ENZYME E2"/>
    <property type="match status" value="1"/>
</dbReference>
<feature type="region of interest" description="Disordered" evidence="2">
    <location>
        <begin position="185"/>
        <end position="225"/>
    </location>
</feature>
<evidence type="ECO:0000256" key="3">
    <source>
        <dbReference type="SAM" id="Phobius"/>
    </source>
</evidence>
<organism evidence="5 6">
    <name type="scientific">Hesseltinella vesiculosa</name>
    <dbReference type="NCBI Taxonomy" id="101127"/>
    <lineage>
        <taxon>Eukaryota</taxon>
        <taxon>Fungi</taxon>
        <taxon>Fungi incertae sedis</taxon>
        <taxon>Mucoromycota</taxon>
        <taxon>Mucoromycotina</taxon>
        <taxon>Mucoromycetes</taxon>
        <taxon>Mucorales</taxon>
        <taxon>Cunninghamellaceae</taxon>
        <taxon>Hesseltinella</taxon>
    </lineage>
</organism>
<dbReference type="EMBL" id="MCGT01000047">
    <property type="protein sequence ID" value="ORX44591.1"/>
    <property type="molecule type" value="Genomic_DNA"/>
</dbReference>
<feature type="compositionally biased region" description="Low complexity" evidence="2">
    <location>
        <begin position="207"/>
        <end position="220"/>
    </location>
</feature>
<dbReference type="AlphaFoldDB" id="A0A1X2G4D5"/>
<dbReference type="Proteomes" id="UP000242146">
    <property type="component" value="Unassembled WGS sequence"/>
</dbReference>
<dbReference type="InterPro" id="IPR050113">
    <property type="entry name" value="Ub_conjugating_enzyme"/>
</dbReference>
<keyword evidence="3" id="KW-1133">Transmembrane helix</keyword>
<keyword evidence="3" id="KW-0812">Transmembrane</keyword>
<dbReference type="Gene3D" id="3.10.110.10">
    <property type="entry name" value="Ubiquitin Conjugating Enzyme"/>
    <property type="match status" value="1"/>
</dbReference>
<comment type="caution">
    <text evidence="5">The sequence shown here is derived from an EMBL/GenBank/DDBJ whole genome shotgun (WGS) entry which is preliminary data.</text>
</comment>
<evidence type="ECO:0000313" key="5">
    <source>
        <dbReference type="EMBL" id="ORX44591.1"/>
    </source>
</evidence>
<name>A0A1X2G4D5_9FUNG</name>
<dbReference type="SUPFAM" id="SSF54495">
    <property type="entry name" value="UBC-like"/>
    <property type="match status" value="1"/>
</dbReference>
<evidence type="ECO:0000256" key="1">
    <source>
        <dbReference type="ARBA" id="ARBA00022786"/>
    </source>
</evidence>
<keyword evidence="6" id="KW-1185">Reference proteome</keyword>
<dbReference type="PROSITE" id="PS50127">
    <property type="entry name" value="UBC_2"/>
    <property type="match status" value="1"/>
</dbReference>
<evidence type="ECO:0000256" key="2">
    <source>
        <dbReference type="SAM" id="MobiDB-lite"/>
    </source>
</evidence>
<reference evidence="5 6" key="1">
    <citation type="submission" date="2016-07" db="EMBL/GenBank/DDBJ databases">
        <title>Pervasive Adenine N6-methylation of Active Genes in Fungi.</title>
        <authorList>
            <consortium name="DOE Joint Genome Institute"/>
            <person name="Mondo S.J."/>
            <person name="Dannebaum R.O."/>
            <person name="Kuo R.C."/>
            <person name="Labutti K."/>
            <person name="Haridas S."/>
            <person name="Kuo A."/>
            <person name="Salamov A."/>
            <person name="Ahrendt S.R."/>
            <person name="Lipzen A."/>
            <person name="Sullivan W."/>
            <person name="Andreopoulos W.B."/>
            <person name="Clum A."/>
            <person name="Lindquist E."/>
            <person name="Daum C."/>
            <person name="Ramamoorthy G.K."/>
            <person name="Gryganskyi A."/>
            <person name="Culley D."/>
            <person name="Magnuson J.K."/>
            <person name="James T.Y."/>
            <person name="O'Malley M.A."/>
            <person name="Stajich J.E."/>
            <person name="Spatafora J.W."/>
            <person name="Visel A."/>
            <person name="Grigoriev I.V."/>
        </authorList>
    </citation>
    <scope>NUCLEOTIDE SEQUENCE [LARGE SCALE GENOMIC DNA]</scope>
    <source>
        <strain evidence="5 6">NRRL 3301</strain>
    </source>
</reference>
<dbReference type="CDD" id="cd23799">
    <property type="entry name" value="UBCc_UBE2J"/>
    <property type="match status" value="1"/>
</dbReference>
<dbReference type="InterPro" id="IPR016135">
    <property type="entry name" value="UBQ-conjugating_enzyme/RWD"/>
</dbReference>
<dbReference type="InterPro" id="IPR000608">
    <property type="entry name" value="UBC"/>
</dbReference>
<gene>
    <name evidence="5" type="ORF">DM01DRAFT_1411266</name>
</gene>
<dbReference type="SMART" id="SM00212">
    <property type="entry name" value="UBCc"/>
    <property type="match status" value="1"/>
</dbReference>
<feature type="transmembrane region" description="Helical" evidence="3">
    <location>
        <begin position="231"/>
        <end position="249"/>
    </location>
</feature>
<sequence>MAPSYNLKSSAVKRILQEAKELDDDTAQHYKAHPLEDNIFEWHFTVAGPPDTEFHGGRYHGRILLPTEYPFKPPHLIFLTPNGRFQLNTKICLSITDHHPEFWQPAWGIRTVLLAIQSFFPTPGAGALGSLDCSQEERRIYAKKSKTWQCETCQRTNHEMIPDISSCRSSSAPVDLSMFTLTTPPSNVTSSSTNALPRNPSPQPDVASLASPSSHSSTPTRHNHDHPPSTFWVDAFIAVLITLLLFMVARKFL</sequence>
<dbReference type="OrthoDB" id="1158011at2759"/>
<keyword evidence="3" id="KW-0472">Membrane</keyword>
<dbReference type="STRING" id="101127.A0A1X2G4D5"/>